<dbReference type="FunFam" id="3.40.50.620:FF:000036">
    <property type="entry name" value="Glutamine-dependent NAD(+) synthetase"/>
    <property type="match status" value="1"/>
</dbReference>
<comment type="similarity">
    <text evidence="2 10">In the C-terminal section; belongs to the NAD synthetase family.</text>
</comment>
<dbReference type="FunFam" id="3.60.110.10:FF:000007">
    <property type="entry name" value="Glutamine-dependent NAD(+) synthetase"/>
    <property type="match status" value="1"/>
</dbReference>
<dbReference type="PIRSF" id="PIRSF006630">
    <property type="entry name" value="NADS_GAT"/>
    <property type="match status" value="1"/>
</dbReference>
<evidence type="ECO:0000259" key="11">
    <source>
        <dbReference type="PROSITE" id="PS50263"/>
    </source>
</evidence>
<gene>
    <name evidence="13" type="primary">NADSYN1</name>
</gene>
<evidence type="ECO:0000256" key="9">
    <source>
        <dbReference type="ARBA" id="ARBA00023027"/>
    </source>
</evidence>
<dbReference type="InterPro" id="IPR003694">
    <property type="entry name" value="NAD_synthase"/>
</dbReference>
<evidence type="ECO:0000256" key="7">
    <source>
        <dbReference type="ARBA" id="ARBA00022741"/>
    </source>
</evidence>
<dbReference type="Gene3D" id="3.60.110.10">
    <property type="entry name" value="Carbon-nitrogen hydrolase"/>
    <property type="match status" value="1"/>
</dbReference>
<evidence type="ECO:0000256" key="3">
    <source>
        <dbReference type="ARBA" id="ARBA00011643"/>
    </source>
</evidence>
<comment type="catalytic activity">
    <reaction evidence="10">
        <text>deamido-NAD(+) + L-glutamine + ATP + H2O = L-glutamate + AMP + diphosphate + NAD(+) + H(+)</text>
        <dbReference type="Rhea" id="RHEA:24384"/>
        <dbReference type="ChEBI" id="CHEBI:15377"/>
        <dbReference type="ChEBI" id="CHEBI:15378"/>
        <dbReference type="ChEBI" id="CHEBI:29985"/>
        <dbReference type="ChEBI" id="CHEBI:30616"/>
        <dbReference type="ChEBI" id="CHEBI:33019"/>
        <dbReference type="ChEBI" id="CHEBI:57540"/>
        <dbReference type="ChEBI" id="CHEBI:58359"/>
        <dbReference type="ChEBI" id="CHEBI:58437"/>
        <dbReference type="ChEBI" id="CHEBI:456215"/>
        <dbReference type="EC" id="6.3.5.1"/>
    </reaction>
</comment>
<evidence type="ECO:0000256" key="2">
    <source>
        <dbReference type="ARBA" id="ARBA00007145"/>
    </source>
</evidence>
<evidence type="ECO:0000256" key="6">
    <source>
        <dbReference type="ARBA" id="ARBA00022598"/>
    </source>
</evidence>
<dbReference type="CDD" id="cd07570">
    <property type="entry name" value="GAT_Gln-NAD-synth"/>
    <property type="match status" value="1"/>
</dbReference>
<evidence type="ECO:0000313" key="13">
    <source>
        <dbReference type="RefSeq" id="XP_006860877.1"/>
    </source>
</evidence>
<dbReference type="GeneID" id="102815313"/>
<dbReference type="PANTHER" id="PTHR23090">
    <property type="entry name" value="NH 3 /GLUTAMINE-DEPENDENT NAD + SYNTHETASE"/>
    <property type="match status" value="1"/>
</dbReference>
<dbReference type="PROSITE" id="PS50263">
    <property type="entry name" value="CN_HYDROLASE"/>
    <property type="match status" value="1"/>
</dbReference>
<accession>A0A9B0TAD2</accession>
<keyword evidence="9 10" id="KW-0520">NAD</keyword>
<keyword evidence="7 10" id="KW-0547">Nucleotide-binding</keyword>
<evidence type="ECO:0000256" key="10">
    <source>
        <dbReference type="PIRNR" id="PIRNR006630"/>
    </source>
</evidence>
<dbReference type="CTD" id="55191"/>
<comment type="pathway">
    <text evidence="1 10">Cofactor biosynthesis; NAD(+) biosynthesis; NAD(+) from deamido-NAD(+) (L-Gln route): step 1/1.</text>
</comment>
<dbReference type="Pfam" id="PF02540">
    <property type="entry name" value="NAD_synthase"/>
    <property type="match status" value="1"/>
</dbReference>
<keyword evidence="6 10" id="KW-0436">Ligase</keyword>
<name>A0A9B0TAD2_CHRAS</name>
<dbReference type="HAMAP" id="MF_02090">
    <property type="entry name" value="NadE_glutamine_dep"/>
    <property type="match status" value="1"/>
</dbReference>
<comment type="subunit">
    <text evidence="3">Homohexamer.</text>
</comment>
<reference evidence="13" key="1">
    <citation type="submission" date="2025-08" db="UniProtKB">
        <authorList>
            <consortium name="RefSeq"/>
        </authorList>
    </citation>
    <scope>IDENTIFICATION</scope>
    <source>
        <tissue evidence="13">Spleen</tissue>
    </source>
</reference>
<proteinExistence type="inferred from homology"/>
<dbReference type="InterPro" id="IPR014445">
    <property type="entry name" value="Gln-dep_NAD_synthase"/>
</dbReference>
<dbReference type="SUPFAM" id="SSF52402">
    <property type="entry name" value="Adenine nucleotide alpha hydrolases-like"/>
    <property type="match status" value="1"/>
</dbReference>
<evidence type="ECO:0000256" key="4">
    <source>
        <dbReference type="ARBA" id="ARBA00012743"/>
    </source>
</evidence>
<dbReference type="EC" id="6.3.5.1" evidence="4 10"/>
<dbReference type="InterPro" id="IPR036526">
    <property type="entry name" value="C-N_Hydrolase_sf"/>
</dbReference>
<feature type="domain" description="CN hydrolase" evidence="11">
    <location>
        <begin position="5"/>
        <end position="275"/>
    </location>
</feature>
<evidence type="ECO:0000256" key="1">
    <source>
        <dbReference type="ARBA" id="ARBA00005188"/>
    </source>
</evidence>
<dbReference type="OrthoDB" id="2020662at2759"/>
<dbReference type="GO" id="GO:0003952">
    <property type="term" value="F:NAD+ synthase (glutamine-hydrolyzing) activity"/>
    <property type="evidence" value="ECO:0007669"/>
    <property type="project" value="UniProtKB-UniRule"/>
</dbReference>
<evidence type="ECO:0000256" key="8">
    <source>
        <dbReference type="ARBA" id="ARBA00022840"/>
    </source>
</evidence>
<dbReference type="Gene3D" id="3.40.50.620">
    <property type="entry name" value="HUPs"/>
    <property type="match status" value="1"/>
</dbReference>
<dbReference type="GO" id="GO:0005829">
    <property type="term" value="C:cytosol"/>
    <property type="evidence" value="ECO:0007669"/>
    <property type="project" value="UniProtKB-ARBA"/>
</dbReference>
<protein>
    <recommendedName>
        <fullName evidence="5 10">Glutamine-dependent NAD(+) synthetase</fullName>
        <ecNumber evidence="4 10">6.3.5.1</ecNumber>
    </recommendedName>
    <alternativeName>
        <fullName evidence="10">NAD(+) synthase [glutamine-hydrolyzing]</fullName>
    </alternativeName>
</protein>
<evidence type="ECO:0000256" key="5">
    <source>
        <dbReference type="ARBA" id="ARBA00017309"/>
    </source>
</evidence>
<dbReference type="RefSeq" id="XP_006860877.1">
    <property type="nucleotide sequence ID" value="XM_006860815.1"/>
</dbReference>
<dbReference type="InterPro" id="IPR003010">
    <property type="entry name" value="C-N_Hydrolase"/>
</dbReference>
<dbReference type="GO" id="GO:0005524">
    <property type="term" value="F:ATP binding"/>
    <property type="evidence" value="ECO:0007669"/>
    <property type="project" value="UniProtKB-UniRule"/>
</dbReference>
<evidence type="ECO:0000313" key="12">
    <source>
        <dbReference type="Proteomes" id="UP000504623"/>
    </source>
</evidence>
<dbReference type="NCBIfam" id="TIGR00552">
    <property type="entry name" value="nadE"/>
    <property type="match status" value="1"/>
</dbReference>
<organism evidence="12 13">
    <name type="scientific">Chrysochloris asiatica</name>
    <name type="common">Cape golden mole</name>
    <dbReference type="NCBI Taxonomy" id="185453"/>
    <lineage>
        <taxon>Eukaryota</taxon>
        <taxon>Metazoa</taxon>
        <taxon>Chordata</taxon>
        <taxon>Craniata</taxon>
        <taxon>Vertebrata</taxon>
        <taxon>Euteleostomi</taxon>
        <taxon>Mammalia</taxon>
        <taxon>Eutheria</taxon>
        <taxon>Afrotheria</taxon>
        <taxon>Chrysochloridae</taxon>
        <taxon>Chrysochlorinae</taxon>
        <taxon>Chrysochloris</taxon>
    </lineage>
</organism>
<dbReference type="PANTHER" id="PTHR23090:SF9">
    <property type="entry name" value="GLUTAMINE-DEPENDENT NAD(+) SYNTHETASE"/>
    <property type="match status" value="1"/>
</dbReference>
<keyword evidence="8 10" id="KW-0067">ATP-binding</keyword>
<keyword evidence="12" id="KW-1185">Reference proteome</keyword>
<dbReference type="InterPro" id="IPR014729">
    <property type="entry name" value="Rossmann-like_a/b/a_fold"/>
</dbReference>
<dbReference type="Proteomes" id="UP000504623">
    <property type="component" value="Unplaced"/>
</dbReference>
<dbReference type="CDD" id="cd00553">
    <property type="entry name" value="NAD_synthase"/>
    <property type="match status" value="1"/>
</dbReference>
<dbReference type="GO" id="GO:0034354">
    <property type="term" value="P:'de novo' NAD+ biosynthetic process from L-tryptophan"/>
    <property type="evidence" value="ECO:0007669"/>
    <property type="project" value="UniProtKB-ARBA"/>
</dbReference>
<dbReference type="AlphaFoldDB" id="A0A9B0TAD2"/>
<dbReference type="Pfam" id="PF00795">
    <property type="entry name" value="CN_hydrolase"/>
    <property type="match status" value="1"/>
</dbReference>
<dbReference type="InterPro" id="IPR022310">
    <property type="entry name" value="NAD/GMP_synthase"/>
</dbReference>
<dbReference type="SUPFAM" id="SSF56317">
    <property type="entry name" value="Carbon-nitrogen hydrolase"/>
    <property type="match status" value="1"/>
</dbReference>
<sequence length="706" mass="79412">MGRKVTVATCALNQWALDFEGNLQRILKSIEIAKNRGARYRLGPELEICGYGCWDHYYESDTLLHSFQVLAALLESSVTQDIICDVGMPVMHRNVRYNCRVIFLNRKILLIRPKMALANEGNYQELRWFSPWSRSRQVEEYFLPRMLQDLTKQKTVPFGDAVLATRDTCIGSEICEELWTPRSPHIDMGLDGVEIFTNASGSHHVLRKAHARVDLVTMATTKNGGIYLLANQKGCDGDRLYFDGCTTIAMNGSIFAQGAQFSLNDVEVLTATLDLEDVRSYRAEISSRSLAASRVDPYPRVKVDFALSHHNDLLLPLSEPIEWTYHSPAEEISLGPACWLWDFLRRSQQGGFFLPLSGGLDSAASACIVFSMCCQVCEAVRSGNQQVLADVRTILNDVNYSPQDPRDLCGRLLTTCYMASENSSQETCERARELAQQIGSHHMGLSIEPAVKAIVGIFSLLTGQRPQFAVHGGSSRENLALQNVQARIRMVLAYLFAQLSLWSRGFPGSLLVLGSANVDESLLGYLTKYDCSSADINPIGGISKMDLRAFVQLCVERFQLPALCSILDAPATAELEPLADGQVFQTDEEDMGMTYVELSVYGRLRKIAKMGPYSMFCKLVNMWKELYSPRQVADKVKQFFSKYSANRHKMTTLTPAYHAESYSPDDNRFDLRPFLYRTSWPWQFHCIETEVRQLEGNKQQDLDGVD</sequence>
<dbReference type="GO" id="GO:0004359">
    <property type="term" value="F:glutaminase activity"/>
    <property type="evidence" value="ECO:0007669"/>
    <property type="project" value="InterPro"/>
</dbReference>